<gene>
    <name evidence="4" type="ORF">OKA05_18370</name>
</gene>
<evidence type="ECO:0000313" key="5">
    <source>
        <dbReference type="Proteomes" id="UP001320876"/>
    </source>
</evidence>
<dbReference type="PROSITE" id="PS51468">
    <property type="entry name" value="VIT"/>
    <property type="match status" value="1"/>
</dbReference>
<keyword evidence="2" id="KW-0732">Signal</keyword>
<evidence type="ECO:0000256" key="2">
    <source>
        <dbReference type="SAM" id="SignalP"/>
    </source>
</evidence>
<dbReference type="RefSeq" id="WP_264488644.1">
    <property type="nucleotide sequence ID" value="NZ_JAPDDT010000008.1"/>
</dbReference>
<feature type="signal peptide" evidence="2">
    <location>
        <begin position="1"/>
        <end position="19"/>
    </location>
</feature>
<evidence type="ECO:0000256" key="1">
    <source>
        <dbReference type="SAM" id="MobiDB-lite"/>
    </source>
</evidence>
<feature type="region of interest" description="Disordered" evidence="1">
    <location>
        <begin position="735"/>
        <end position="759"/>
    </location>
</feature>
<dbReference type="Gene3D" id="3.10.560.10">
    <property type="entry name" value="Outer membrane lipoprotein wza domain like"/>
    <property type="match status" value="1"/>
</dbReference>
<keyword evidence="5" id="KW-1185">Reference proteome</keyword>
<dbReference type="EMBL" id="JAPDDT010000008">
    <property type="protein sequence ID" value="MCW1924537.1"/>
    <property type="molecule type" value="Genomic_DNA"/>
</dbReference>
<name>A0ABT3GM08_9BACT</name>
<dbReference type="Proteomes" id="UP001320876">
    <property type="component" value="Unassembled WGS sequence"/>
</dbReference>
<feature type="domain" description="VIT" evidence="3">
    <location>
        <begin position="19"/>
        <end position="147"/>
    </location>
</feature>
<evidence type="ECO:0000259" key="3">
    <source>
        <dbReference type="PROSITE" id="PS51468"/>
    </source>
</evidence>
<proteinExistence type="predicted"/>
<evidence type="ECO:0000313" key="4">
    <source>
        <dbReference type="EMBL" id="MCW1924537.1"/>
    </source>
</evidence>
<organism evidence="4 5">
    <name type="scientific">Luteolibacter arcticus</name>
    <dbReference type="NCBI Taxonomy" id="1581411"/>
    <lineage>
        <taxon>Bacteria</taxon>
        <taxon>Pseudomonadati</taxon>
        <taxon>Verrucomicrobiota</taxon>
        <taxon>Verrucomicrobiia</taxon>
        <taxon>Verrucomicrobiales</taxon>
        <taxon>Verrucomicrobiaceae</taxon>
        <taxon>Luteolibacter</taxon>
    </lineage>
</organism>
<accession>A0ABT3GM08</accession>
<dbReference type="InterPro" id="IPR013694">
    <property type="entry name" value="VIT"/>
</dbReference>
<dbReference type="Pfam" id="PF08487">
    <property type="entry name" value="VIT"/>
    <property type="match status" value="1"/>
</dbReference>
<comment type="caution">
    <text evidence="4">The sequence shown here is derived from an EMBL/GenBank/DDBJ whole genome shotgun (WGS) entry which is preliminary data.</text>
</comment>
<reference evidence="4 5" key="1">
    <citation type="submission" date="2022-10" db="EMBL/GenBank/DDBJ databases">
        <title>Luteolibacter arcticus strain CCTCC AB 2014275, whole genome shotgun sequencing project.</title>
        <authorList>
            <person name="Zhao G."/>
            <person name="Shen L."/>
        </authorList>
    </citation>
    <scope>NUCLEOTIDE SEQUENCE [LARGE SCALE GENOMIC DNA]</scope>
    <source>
        <strain evidence="4 5">CCTCC AB 2014275</strain>
    </source>
</reference>
<dbReference type="PANTHER" id="PTHR45737:SF6">
    <property type="entry name" value="VON WILLEBRAND FACTOR A DOMAIN-CONTAINING PROTEIN 5A"/>
    <property type="match status" value="1"/>
</dbReference>
<sequence length="1066" mass="116258">MKRLLGVLLWLGAALVLHAQGPRMTVAGTQTILEIEKAEVDIRVVGGVARTEMELVFRNDTKRMVEGEFTLPLPEGATVSSYALEVNGALREAVAVEKERASRAYETIKRQMIDPGIVERQAGNVYRTRVFPVPAEGTKRLRIGYVESLPREADGYRYRVPLKFEGLLKDFRGEITVADGASLKLNGSVPVSFVADGKGKRVCKAESVRLAGELELRVPLAAGPELVVEGEKEPAFLLNDVFPDLPEEKRPPARLVTIYWDASESGARLDPAATFRLLDEWFRGQREVKVAVKLLRDAIEDAGVHEVRGGDWSAIRKVLEAVDYDGATSVAGLERGDSELVIYCGDGAATWGGATTGVIQCPLFVLHRGAGETSAVLEERARSTGGALVNVDREDPAVALRRLQVMPFRVTGVSGDGVEDFQVEHAVISPGMPVRVSGRLTTGTKGSLEISYGVGTESRVRRQVALPATMPDEGLIRRLWAQDKLTELERHADRGTIVEHCRKHGLVSGETSLIVLERFEDHLTYEIPPPEPDLRKRYDEELAFRRQRRGNDLAAAWKGRLAWHGTAYPGLEYVLLPRLRQIGVWKSSVEKVFQPGDLDAKAFAAVTGWHDRALALIERWDALPDEAAYQAWLGQIEALMAEGPGLAKTPVDPPPAGKPLVVSVRGLVARPGQVRVKGKLTLKESVAKAGGPLWDGVLERVALYRSGGKTVFNAMSKRFEDIELRPGDMVVVESEPYDSSSMDPFAEAPESNPADEGPVVSDEDVWVTEEPAAGGSSDGAIGDGQERRATAGTIRLVDPSEAEVPDLAAFEARLKAGEEPLRAYLAVKDGKLRPDRFYIEASRRLFAAGHDLLATRVISTLSERGNGRAAAFWLMEFGKPAVAAQVLRDLPAEEGGLPVEFALAETEDTPREVADLLGVAVKASESMQGAVIALTEVNRLDPHAFPKMAGNLPCDLRITVQSQFAGVEPEIEVVDPTGMRLITWGASPIGGRLVAAPGVAEFVIRRGVPGVYRVKIYSKSDATFRVALHTDWGREEQKTVRSTCWIEGGERDEVAELEFKFRAAGR</sequence>
<feature type="chain" id="PRO_5045092429" evidence="2">
    <location>
        <begin position="20"/>
        <end position="1066"/>
    </location>
</feature>
<dbReference type="PANTHER" id="PTHR45737">
    <property type="entry name" value="VON WILLEBRAND FACTOR A DOMAIN-CONTAINING PROTEIN 5A"/>
    <property type="match status" value="1"/>
</dbReference>
<dbReference type="Pfam" id="PF10531">
    <property type="entry name" value="SLBB"/>
    <property type="match status" value="1"/>
</dbReference>
<protein>
    <submittedName>
        <fullName evidence="4">VIT domain-containing protein</fullName>
    </submittedName>
</protein>
<dbReference type="InterPro" id="IPR019554">
    <property type="entry name" value="Soluble_ligand-bd"/>
</dbReference>